<protein>
    <submittedName>
        <fullName evidence="1">Uncharacterized protein</fullName>
    </submittedName>
</protein>
<evidence type="ECO:0000313" key="1">
    <source>
        <dbReference type="EMBL" id="STI16241.1"/>
    </source>
</evidence>
<dbReference type="AlphaFoldDB" id="A0A376RDV7"/>
<organism evidence="1 2">
    <name type="scientific">Escherichia coli</name>
    <dbReference type="NCBI Taxonomy" id="562"/>
    <lineage>
        <taxon>Bacteria</taxon>
        <taxon>Pseudomonadati</taxon>
        <taxon>Pseudomonadota</taxon>
        <taxon>Gammaproteobacteria</taxon>
        <taxon>Enterobacterales</taxon>
        <taxon>Enterobacteriaceae</taxon>
        <taxon>Escherichia</taxon>
    </lineage>
</organism>
<sequence>MLRCWPVIFSFINLDFERDDALAHRFENHTVLFHLVETGEQFAGDLLELIFFCCAERGPELMQAVMLRW</sequence>
<name>A0A376RDV7_ECOLX</name>
<gene>
    <name evidence="1" type="ORF">NCTC10865_01492</name>
</gene>
<evidence type="ECO:0000313" key="2">
    <source>
        <dbReference type="Proteomes" id="UP000254159"/>
    </source>
</evidence>
<dbReference type="EMBL" id="UGCD01000002">
    <property type="protein sequence ID" value="STI16241.1"/>
    <property type="molecule type" value="Genomic_DNA"/>
</dbReference>
<reference evidence="1 2" key="1">
    <citation type="submission" date="2018-06" db="EMBL/GenBank/DDBJ databases">
        <authorList>
            <consortium name="Pathogen Informatics"/>
            <person name="Doyle S."/>
        </authorList>
    </citation>
    <scope>NUCLEOTIDE SEQUENCE [LARGE SCALE GENOMIC DNA]</scope>
    <source>
        <strain evidence="1 2">NCTC10865</strain>
    </source>
</reference>
<accession>A0A376RDV7</accession>
<dbReference type="Proteomes" id="UP000254159">
    <property type="component" value="Unassembled WGS sequence"/>
</dbReference>
<proteinExistence type="predicted"/>